<evidence type="ECO:0000256" key="3">
    <source>
        <dbReference type="ARBA" id="ARBA00022691"/>
    </source>
</evidence>
<dbReference type="Gene3D" id="3.40.50.150">
    <property type="entry name" value="Vaccinia Virus protein VP39"/>
    <property type="match status" value="1"/>
</dbReference>
<organism evidence="5 6">
    <name type="scientific">Mycolicibacterium anyangense</name>
    <dbReference type="NCBI Taxonomy" id="1431246"/>
    <lineage>
        <taxon>Bacteria</taxon>
        <taxon>Bacillati</taxon>
        <taxon>Actinomycetota</taxon>
        <taxon>Actinomycetes</taxon>
        <taxon>Mycobacteriales</taxon>
        <taxon>Mycobacteriaceae</taxon>
        <taxon>Mycolicibacterium</taxon>
    </lineage>
</organism>
<dbReference type="Proteomes" id="UP000467249">
    <property type="component" value="Chromosome"/>
</dbReference>
<dbReference type="GO" id="GO:0032259">
    <property type="term" value="P:methylation"/>
    <property type="evidence" value="ECO:0007669"/>
    <property type="project" value="UniProtKB-KW"/>
</dbReference>
<evidence type="ECO:0000256" key="1">
    <source>
        <dbReference type="ARBA" id="ARBA00022603"/>
    </source>
</evidence>
<dbReference type="PANTHER" id="PTHR43464">
    <property type="entry name" value="METHYLTRANSFERASE"/>
    <property type="match status" value="1"/>
</dbReference>
<keyword evidence="1" id="KW-0489">Methyltransferase</keyword>
<keyword evidence="6" id="KW-1185">Reference proteome</keyword>
<reference evidence="5 6" key="1">
    <citation type="journal article" date="2019" name="Emerg. Microbes Infect.">
        <title>Comprehensive subspecies identification of 175 nontuberculous mycobacteria species based on 7547 genomic profiles.</title>
        <authorList>
            <person name="Matsumoto Y."/>
            <person name="Kinjo T."/>
            <person name="Motooka D."/>
            <person name="Nabeya D."/>
            <person name="Jung N."/>
            <person name="Uechi K."/>
            <person name="Horii T."/>
            <person name="Iida T."/>
            <person name="Fujita J."/>
            <person name="Nakamura S."/>
        </authorList>
    </citation>
    <scope>NUCLEOTIDE SEQUENCE [LARGE SCALE GENOMIC DNA]</scope>
    <source>
        <strain evidence="5 6">JCM 30275</strain>
    </source>
</reference>
<dbReference type="CDD" id="cd02440">
    <property type="entry name" value="AdoMet_MTases"/>
    <property type="match status" value="1"/>
</dbReference>
<dbReference type="KEGG" id="many:MANY_25680"/>
<proteinExistence type="predicted"/>
<keyword evidence="3" id="KW-0949">S-adenosyl-L-methionine</keyword>
<gene>
    <name evidence="5" type="ORF">MANY_25680</name>
</gene>
<dbReference type="PANTHER" id="PTHR43464:SF19">
    <property type="entry name" value="UBIQUINONE BIOSYNTHESIS O-METHYLTRANSFERASE, MITOCHONDRIAL"/>
    <property type="match status" value="1"/>
</dbReference>
<dbReference type="Pfam" id="PF13649">
    <property type="entry name" value="Methyltransf_25"/>
    <property type="match status" value="1"/>
</dbReference>
<name>A0A6N4WDH9_9MYCO</name>
<dbReference type="SUPFAM" id="SSF53335">
    <property type="entry name" value="S-adenosyl-L-methionine-dependent methyltransferases"/>
    <property type="match status" value="1"/>
</dbReference>
<accession>A0A6N4WDH9</accession>
<evidence type="ECO:0000313" key="5">
    <source>
        <dbReference type="EMBL" id="BBZ77231.1"/>
    </source>
</evidence>
<dbReference type="GO" id="GO:0008168">
    <property type="term" value="F:methyltransferase activity"/>
    <property type="evidence" value="ECO:0007669"/>
    <property type="project" value="UniProtKB-KW"/>
</dbReference>
<dbReference type="AlphaFoldDB" id="A0A6N4WDH9"/>
<protein>
    <recommendedName>
        <fullName evidence="4">Methyltransferase domain-containing protein</fullName>
    </recommendedName>
</protein>
<sequence>MDSQPLKVIQTPLLHAAMARRLHRRSTVNGEITLPAVPGLIDEYVAMCAKIFGAVGRPFTEDQLGHLRSVLEGQLTEAYRASPRSNIVITYNAPVGTVLNYHVNGQWFTVEGAYENWVATRQPPLFGSEPDARVSTLAGEATDPAEFPILDLGAGTGRNALALARRGHPVDAVEMTSSFAQAIRADAERESLPVNVIERDIFATIDDLRQDYRLIVLSEVVSDFRSADQLRAVFELASRCLAPGGRLVFNAFVAHRDYLPDAAAVQMAQQCYSTLFTQPDMAAALAGFPLTLVSDVGVYDYERANLPDGAWPPTGWYPEWVSGQDVFDVAREDRPIEMRWLVYELPNRIAV</sequence>
<keyword evidence="2" id="KW-0808">Transferase</keyword>
<evidence type="ECO:0000313" key="6">
    <source>
        <dbReference type="Proteomes" id="UP000467249"/>
    </source>
</evidence>
<feature type="domain" description="Methyltransferase" evidence="4">
    <location>
        <begin position="149"/>
        <end position="245"/>
    </location>
</feature>
<dbReference type="InterPro" id="IPR029063">
    <property type="entry name" value="SAM-dependent_MTases_sf"/>
</dbReference>
<evidence type="ECO:0000256" key="2">
    <source>
        <dbReference type="ARBA" id="ARBA00022679"/>
    </source>
</evidence>
<dbReference type="EMBL" id="AP022620">
    <property type="protein sequence ID" value="BBZ77231.1"/>
    <property type="molecule type" value="Genomic_DNA"/>
</dbReference>
<dbReference type="RefSeq" id="WP_246224293.1">
    <property type="nucleotide sequence ID" value="NZ_AP022620.1"/>
</dbReference>
<dbReference type="InterPro" id="IPR041698">
    <property type="entry name" value="Methyltransf_25"/>
</dbReference>
<evidence type="ECO:0000259" key="4">
    <source>
        <dbReference type="Pfam" id="PF13649"/>
    </source>
</evidence>